<feature type="domain" description="JmjC" evidence="3">
    <location>
        <begin position="292"/>
        <end position="452"/>
    </location>
</feature>
<dbReference type="InterPro" id="IPR001810">
    <property type="entry name" value="F-box_dom"/>
</dbReference>
<dbReference type="CDD" id="cd09917">
    <property type="entry name" value="F-box_SF"/>
    <property type="match status" value="1"/>
</dbReference>
<dbReference type="SUPFAM" id="SSF51197">
    <property type="entry name" value="Clavaminate synthase-like"/>
    <property type="match status" value="1"/>
</dbReference>
<dbReference type="PANTHER" id="PTHR12480:SF21">
    <property type="entry name" value="JMJC DOMAIN-CONTAINING PROTEIN 8"/>
    <property type="match status" value="1"/>
</dbReference>
<protein>
    <submittedName>
        <fullName evidence="5">Arginine-specific demethylase JMJ22</fullName>
    </submittedName>
</protein>
<feature type="compositionally biased region" description="Polar residues" evidence="2">
    <location>
        <begin position="35"/>
        <end position="45"/>
    </location>
</feature>
<reference evidence="4" key="1">
    <citation type="journal article" date="2021" name="Nat. Commun.">
        <title>Genomic analyses provide insights into spinach domestication and the genetic basis of agronomic traits.</title>
        <authorList>
            <person name="Cai X."/>
            <person name="Sun X."/>
            <person name="Xu C."/>
            <person name="Sun H."/>
            <person name="Wang X."/>
            <person name="Ge C."/>
            <person name="Zhang Z."/>
            <person name="Wang Q."/>
            <person name="Fei Z."/>
            <person name="Jiao C."/>
            <person name="Wang Q."/>
        </authorList>
    </citation>
    <scope>NUCLEOTIDE SEQUENCE [LARGE SCALE GENOMIC DNA]</scope>
    <source>
        <strain evidence="4">cv. Varoflay</strain>
    </source>
</reference>
<dbReference type="SMART" id="SM00256">
    <property type="entry name" value="FBOX"/>
    <property type="match status" value="1"/>
</dbReference>
<dbReference type="AlphaFoldDB" id="A0A9R0K627"/>
<dbReference type="InterPro" id="IPR041667">
    <property type="entry name" value="Cupin_8"/>
</dbReference>
<feature type="region of interest" description="Disordered" evidence="2">
    <location>
        <begin position="1"/>
        <end position="58"/>
    </location>
</feature>
<evidence type="ECO:0000259" key="3">
    <source>
        <dbReference type="PROSITE" id="PS51184"/>
    </source>
</evidence>
<evidence type="ECO:0000313" key="5">
    <source>
        <dbReference type="RefSeq" id="XP_021859058.2"/>
    </source>
</evidence>
<gene>
    <name evidence="5" type="primary">LOC110798197</name>
</gene>
<dbReference type="PANTHER" id="PTHR12480">
    <property type="entry name" value="ARGININE DEMETHYLASE AND LYSYL-HYDROXYLASE JMJD"/>
    <property type="match status" value="1"/>
</dbReference>
<dbReference type="SMART" id="SM00558">
    <property type="entry name" value="JmjC"/>
    <property type="match status" value="1"/>
</dbReference>
<organism evidence="4 5">
    <name type="scientific">Spinacia oleracea</name>
    <name type="common">Spinach</name>
    <dbReference type="NCBI Taxonomy" id="3562"/>
    <lineage>
        <taxon>Eukaryota</taxon>
        <taxon>Viridiplantae</taxon>
        <taxon>Streptophyta</taxon>
        <taxon>Embryophyta</taxon>
        <taxon>Tracheophyta</taxon>
        <taxon>Spermatophyta</taxon>
        <taxon>Magnoliopsida</taxon>
        <taxon>eudicotyledons</taxon>
        <taxon>Gunneridae</taxon>
        <taxon>Pentapetalae</taxon>
        <taxon>Caryophyllales</taxon>
        <taxon>Chenopodiaceae</taxon>
        <taxon>Chenopodioideae</taxon>
        <taxon>Anserineae</taxon>
        <taxon>Spinacia</taxon>
    </lineage>
</organism>
<dbReference type="Proteomes" id="UP000813463">
    <property type="component" value="Chromosome 6"/>
</dbReference>
<feature type="compositionally biased region" description="Acidic residues" evidence="2">
    <location>
        <begin position="47"/>
        <end position="57"/>
    </location>
</feature>
<proteinExistence type="inferred from homology"/>
<dbReference type="Gene3D" id="2.60.120.650">
    <property type="entry name" value="Cupin"/>
    <property type="match status" value="1"/>
</dbReference>
<comment type="similarity">
    <text evidence="1">Belongs to the JARID1 histone demethylase family.</text>
</comment>
<sequence>MLSFKTLLQNSIKKKKNKKQQNKNKSNKRPKKNGCNFQINEQPTNYLEEDEQEEEEGGYSLRISAPSNNHGVQPLGNFFLSSSSHNSRDSGLGNLKILTDELVLDILGLLDGTDLGILATVSKSLYIFCTHEPHWRNLVLETLNGGFLYNGSWRKTYIAAHFPSFNDSSIGSSCGLVIRDFYSDFLFQSWLCANLEMKHEWLQRDNIQRRRGISVEEFIVNFEEPNKPVLLEGCLDTWVAKDKWDKDYLIKICGDVKFSVGPVDMKLEDYFRYSDLTREERPLYLFDPKFAEKVPMLGKEYEVPTYFKEDLFSVLGEERPDYRWIIIGPAGSGSSFHIDPNSTSAWNAVIKGSKKWILFPPEIVPPGVHPSPDGAEVACPVSIIEWFMNFYGATKDWKRRPIECVCKAGEVLFVPNGWWHLVINLEESIGITQNYVSRRNLLNVLEFLQKPNASELVSGTRDRVNLHSKFKEAIEAAFPGDIDQLVAKAEEKKKIRPFWETAADSNAGAFKFSFLG</sequence>
<dbReference type="PROSITE" id="PS51184">
    <property type="entry name" value="JMJC"/>
    <property type="match status" value="1"/>
</dbReference>
<dbReference type="GO" id="GO:0000987">
    <property type="term" value="F:cis-regulatory region sequence-specific DNA binding"/>
    <property type="evidence" value="ECO:0000318"/>
    <property type="project" value="GO_Central"/>
</dbReference>
<dbReference type="GeneID" id="110798197"/>
<name>A0A9R0K627_SPIOL</name>
<dbReference type="SUPFAM" id="SSF81383">
    <property type="entry name" value="F-box domain"/>
    <property type="match status" value="1"/>
</dbReference>
<dbReference type="GO" id="GO:0005634">
    <property type="term" value="C:nucleus"/>
    <property type="evidence" value="ECO:0000318"/>
    <property type="project" value="GO_Central"/>
</dbReference>
<feature type="compositionally biased region" description="Basic residues" evidence="2">
    <location>
        <begin position="12"/>
        <end position="32"/>
    </location>
</feature>
<dbReference type="Gene3D" id="1.20.1280.50">
    <property type="match status" value="1"/>
</dbReference>
<dbReference type="RefSeq" id="XP_021859058.2">
    <property type="nucleotide sequence ID" value="XM_022003366.2"/>
</dbReference>
<evidence type="ECO:0000256" key="1">
    <source>
        <dbReference type="ARBA" id="ARBA00006801"/>
    </source>
</evidence>
<evidence type="ECO:0000256" key="2">
    <source>
        <dbReference type="SAM" id="MobiDB-lite"/>
    </source>
</evidence>
<dbReference type="GO" id="GO:0016491">
    <property type="term" value="F:oxidoreductase activity"/>
    <property type="evidence" value="ECO:0007669"/>
    <property type="project" value="UniProtKB-KW"/>
</dbReference>
<reference evidence="5" key="2">
    <citation type="submission" date="2025-08" db="UniProtKB">
        <authorList>
            <consortium name="RefSeq"/>
        </authorList>
    </citation>
    <scope>IDENTIFICATION</scope>
    <source>
        <tissue evidence="5">Leaf</tissue>
    </source>
</reference>
<evidence type="ECO:0000313" key="4">
    <source>
        <dbReference type="Proteomes" id="UP000813463"/>
    </source>
</evidence>
<dbReference type="Pfam" id="PF13621">
    <property type="entry name" value="Cupin_8"/>
    <property type="match status" value="1"/>
</dbReference>
<keyword evidence="4" id="KW-1185">Reference proteome</keyword>
<accession>A0A9R0K627</accession>
<dbReference type="InterPro" id="IPR050910">
    <property type="entry name" value="JMJD6_ArgDemeth/LysHydrox"/>
</dbReference>
<dbReference type="GO" id="GO:0046872">
    <property type="term" value="F:metal ion binding"/>
    <property type="evidence" value="ECO:0007669"/>
    <property type="project" value="UniProtKB-KW"/>
</dbReference>
<dbReference type="InterPro" id="IPR036047">
    <property type="entry name" value="F-box-like_dom_sf"/>
</dbReference>
<dbReference type="KEGG" id="soe:110798197"/>
<dbReference type="InterPro" id="IPR003347">
    <property type="entry name" value="JmjC_dom"/>
</dbReference>